<keyword evidence="2" id="KW-0808">Transferase</keyword>
<evidence type="ECO:0000256" key="2">
    <source>
        <dbReference type="ARBA" id="ARBA00022679"/>
    </source>
</evidence>
<dbReference type="InterPro" id="IPR007848">
    <property type="entry name" value="Small_mtfrase_dom"/>
</dbReference>
<dbReference type="Pfam" id="PF05175">
    <property type="entry name" value="MTS"/>
    <property type="match status" value="1"/>
</dbReference>
<organism evidence="5 6">
    <name type="scientific">Methylomonas denitrificans</name>
    <dbReference type="NCBI Taxonomy" id="1538553"/>
    <lineage>
        <taxon>Bacteria</taxon>
        <taxon>Pseudomonadati</taxon>
        <taxon>Pseudomonadota</taxon>
        <taxon>Gammaproteobacteria</taxon>
        <taxon>Methylococcales</taxon>
        <taxon>Methylococcaceae</taxon>
        <taxon>Methylomonas</taxon>
    </lineage>
</organism>
<dbReference type="KEGG" id="mdn:JT25_004180"/>
<protein>
    <recommendedName>
        <fullName evidence="4">Methyltransferase small domain-containing protein</fullName>
    </recommendedName>
</protein>
<dbReference type="Gene3D" id="3.40.50.150">
    <property type="entry name" value="Vaccinia Virus protein VP39"/>
    <property type="match status" value="1"/>
</dbReference>
<evidence type="ECO:0000256" key="3">
    <source>
        <dbReference type="ARBA" id="ARBA00022691"/>
    </source>
</evidence>
<dbReference type="GO" id="GO:0035657">
    <property type="term" value="C:eRF1 methyltransferase complex"/>
    <property type="evidence" value="ECO:0007669"/>
    <property type="project" value="TreeGrafter"/>
</dbReference>
<evidence type="ECO:0000313" key="5">
    <source>
        <dbReference type="EMBL" id="AMK75687.1"/>
    </source>
</evidence>
<sequence length="218" mass="24608">MKQSDMSIDARKQELALYLDKQPYITELDGITLKIAKNVFPSDFGLTSSFFGNFILQQPPAETALDMGCGSGYFAFLLKKIGCESVMGVDFNRDAVHCTLENTHLNPELAPIDFLHSDLFADVPHALFDLIVFNFNYYPSDGKFGLNEDGGRDILKRFFHQVKDYITEHTRIYIPYSEFVGEAHDPKNIGPDFGFSVTVEESTVNHVGAHYIYKVMKA</sequence>
<evidence type="ECO:0000313" key="6">
    <source>
        <dbReference type="Proteomes" id="UP000030512"/>
    </source>
</evidence>
<dbReference type="PANTHER" id="PTHR45875:SF1">
    <property type="entry name" value="METHYLTRANSFERASE N6AMT1"/>
    <property type="match status" value="1"/>
</dbReference>
<dbReference type="PANTHER" id="PTHR45875">
    <property type="entry name" value="METHYLTRANSFERASE N6AMT1"/>
    <property type="match status" value="1"/>
</dbReference>
<keyword evidence="3" id="KW-0949">S-adenosyl-L-methionine</keyword>
<dbReference type="InterPro" id="IPR029063">
    <property type="entry name" value="SAM-dependent_MTases_sf"/>
</dbReference>
<accession>A0A126T0S0</accession>
<dbReference type="CDD" id="cd02440">
    <property type="entry name" value="AdoMet_MTases"/>
    <property type="match status" value="1"/>
</dbReference>
<dbReference type="Proteomes" id="UP000030512">
    <property type="component" value="Chromosome"/>
</dbReference>
<dbReference type="SUPFAM" id="SSF53335">
    <property type="entry name" value="S-adenosyl-L-methionine-dependent methyltransferases"/>
    <property type="match status" value="1"/>
</dbReference>
<feature type="domain" description="Methyltransferase small" evidence="4">
    <location>
        <begin position="56"/>
        <end position="134"/>
    </location>
</feature>
<dbReference type="GO" id="GO:0032259">
    <property type="term" value="P:methylation"/>
    <property type="evidence" value="ECO:0007669"/>
    <property type="project" value="UniProtKB-KW"/>
</dbReference>
<dbReference type="InterPro" id="IPR052190">
    <property type="entry name" value="Euk-Arch_PrmC-MTase"/>
</dbReference>
<dbReference type="EMBL" id="CP014476">
    <property type="protein sequence ID" value="AMK75687.1"/>
    <property type="molecule type" value="Genomic_DNA"/>
</dbReference>
<evidence type="ECO:0000259" key="4">
    <source>
        <dbReference type="Pfam" id="PF05175"/>
    </source>
</evidence>
<dbReference type="STRING" id="1538553.JT25_004180"/>
<gene>
    <name evidence="5" type="ORF">JT25_004180</name>
</gene>
<reference evidence="5 6" key="1">
    <citation type="journal article" date="2015" name="Environ. Microbiol.">
        <title>Methane oxidation coupled to nitrate reduction under hypoxia by the Gammaproteobacterium Methylomonas denitrificans, sp. nov. type strain FJG1.</title>
        <authorList>
            <person name="Kits K.D."/>
            <person name="Klotz M.G."/>
            <person name="Stein L.Y."/>
        </authorList>
    </citation>
    <scope>NUCLEOTIDE SEQUENCE [LARGE SCALE GENOMIC DNA]</scope>
    <source>
        <strain evidence="5 6">FJG1</strain>
    </source>
</reference>
<dbReference type="OrthoDB" id="9791837at2"/>
<name>A0A126T0S0_9GAMM</name>
<evidence type="ECO:0000256" key="1">
    <source>
        <dbReference type="ARBA" id="ARBA00022603"/>
    </source>
</evidence>
<proteinExistence type="predicted"/>
<dbReference type="AlphaFoldDB" id="A0A126T0S0"/>
<keyword evidence="1" id="KW-0489">Methyltransferase</keyword>
<dbReference type="GO" id="GO:0008276">
    <property type="term" value="F:protein methyltransferase activity"/>
    <property type="evidence" value="ECO:0007669"/>
    <property type="project" value="TreeGrafter"/>
</dbReference>
<dbReference type="GO" id="GO:0008757">
    <property type="term" value="F:S-adenosylmethionine-dependent methyltransferase activity"/>
    <property type="evidence" value="ECO:0007669"/>
    <property type="project" value="TreeGrafter"/>
</dbReference>
<keyword evidence="6" id="KW-1185">Reference proteome</keyword>